<dbReference type="EMBL" id="JATAAI010000066">
    <property type="protein sequence ID" value="KAK1732469.1"/>
    <property type="molecule type" value="Genomic_DNA"/>
</dbReference>
<feature type="region of interest" description="Disordered" evidence="1">
    <location>
        <begin position="185"/>
        <end position="205"/>
    </location>
</feature>
<feature type="compositionally biased region" description="Basic and acidic residues" evidence="1">
    <location>
        <begin position="191"/>
        <end position="205"/>
    </location>
</feature>
<organism evidence="3 4">
    <name type="scientific">Skeletonema marinoi</name>
    <dbReference type="NCBI Taxonomy" id="267567"/>
    <lineage>
        <taxon>Eukaryota</taxon>
        <taxon>Sar</taxon>
        <taxon>Stramenopiles</taxon>
        <taxon>Ochrophyta</taxon>
        <taxon>Bacillariophyta</taxon>
        <taxon>Coscinodiscophyceae</taxon>
        <taxon>Thalassiosirophycidae</taxon>
        <taxon>Thalassiosirales</taxon>
        <taxon>Skeletonemataceae</taxon>
        <taxon>Skeletonema</taxon>
        <taxon>Skeletonema marinoi-dohrnii complex</taxon>
    </lineage>
</organism>
<dbReference type="Proteomes" id="UP001224775">
    <property type="component" value="Unassembled WGS sequence"/>
</dbReference>
<keyword evidence="4" id="KW-1185">Reference proteome</keyword>
<name>A0AAD8XRX4_9STRA</name>
<dbReference type="PROSITE" id="PS50020">
    <property type="entry name" value="WW_DOMAIN_2"/>
    <property type="match status" value="1"/>
</dbReference>
<feature type="domain" description="WW" evidence="2">
    <location>
        <begin position="674"/>
        <end position="708"/>
    </location>
</feature>
<dbReference type="InterPro" id="IPR001202">
    <property type="entry name" value="WW_dom"/>
</dbReference>
<feature type="region of interest" description="Disordered" evidence="1">
    <location>
        <begin position="472"/>
        <end position="592"/>
    </location>
</feature>
<evidence type="ECO:0000313" key="4">
    <source>
        <dbReference type="Proteomes" id="UP001224775"/>
    </source>
</evidence>
<feature type="compositionally biased region" description="Low complexity" evidence="1">
    <location>
        <begin position="119"/>
        <end position="133"/>
    </location>
</feature>
<evidence type="ECO:0000256" key="1">
    <source>
        <dbReference type="SAM" id="MobiDB-lite"/>
    </source>
</evidence>
<sequence>MFGDRNKLVTSLLEKSSAVCGSIQNTIQDEDNIEWVRAKTEHIQLKGVECAKNTCENVQHDGQEFEESHDFSHTDLSETMSDTYDDFDRDRDQTFATDDTSVYSSGVMEKPHRGVPSRGSRAAVGSVPSVGSSSAGGGHTVVIGLCLSRRSGIGHADTVTRQSEFDFNELQDRDYKYVSSTDEEGWLAGGGERRDPHTKEEEIGDGTRHKIPAADTVHIPIIQINAPSSAAVNEIVGALARGEIFIPHMSIMPETLTVKGKSPPDLVVSFGCERNDDVNPEDWSNWCLEFLHNQLYEYFEPLGAVWSKRPFQITLARKVKWKTIKHMNKYFARSEDVIHSWREKGPQYLTPQKDALGVTHEEVVRSHGIYLIRNGEATNYFPPNFQPPYTTNVTRSLIKNVVNKSWDSQHRDWLVQPVPRYRGPIQIISSMIGLASPPGCATITKKMDISFDVSCADDVDLVTEAYELDRLPRKGGKKHQNSPMKTPLKEKKTPLKEKKTPLKEMRPNDSTVGKEKKITHVDHESVESDPRLRLEENQNFDDHNRVFDETSLRTETTNSEKYARTKSKRKEMRDRRQDPSEERGARDLASPAQATTMSMNYSVDSASHFFRQPVSNANRAASILSTGTDDPSLISYVTRSTMGPAKMNSGSGAADDVSLSLLESKSTIVPSDEDLIAIGWAKAYDPNTESYYYFTLDRSKTVWENPLLSP</sequence>
<accession>A0AAD8XRX4</accession>
<evidence type="ECO:0000313" key="3">
    <source>
        <dbReference type="EMBL" id="KAK1732469.1"/>
    </source>
</evidence>
<comment type="caution">
    <text evidence="3">The sequence shown here is derived from an EMBL/GenBank/DDBJ whole genome shotgun (WGS) entry which is preliminary data.</text>
</comment>
<protein>
    <recommendedName>
        <fullName evidence="2">WW domain-containing protein</fullName>
    </recommendedName>
</protein>
<reference evidence="3" key="1">
    <citation type="submission" date="2023-06" db="EMBL/GenBank/DDBJ databases">
        <title>Survivors Of The Sea: Transcriptome response of Skeletonema marinoi to long-term dormancy.</title>
        <authorList>
            <person name="Pinder M.I.M."/>
            <person name="Kourtchenko O."/>
            <person name="Robertson E.K."/>
            <person name="Larsson T."/>
            <person name="Maumus F."/>
            <person name="Osuna-Cruz C.M."/>
            <person name="Vancaester E."/>
            <person name="Stenow R."/>
            <person name="Vandepoele K."/>
            <person name="Ploug H."/>
            <person name="Bruchert V."/>
            <person name="Godhe A."/>
            <person name="Topel M."/>
        </authorList>
    </citation>
    <scope>NUCLEOTIDE SEQUENCE</scope>
    <source>
        <strain evidence="3">R05AC</strain>
    </source>
</reference>
<feature type="compositionally biased region" description="Basic and acidic residues" evidence="1">
    <location>
        <begin position="571"/>
        <end position="586"/>
    </location>
</feature>
<feature type="region of interest" description="Disordered" evidence="1">
    <location>
        <begin position="101"/>
        <end position="134"/>
    </location>
</feature>
<feature type="compositionally biased region" description="Basic and acidic residues" evidence="1">
    <location>
        <begin position="487"/>
        <end position="552"/>
    </location>
</feature>
<gene>
    <name evidence="3" type="ORF">QTG54_016863</name>
</gene>
<dbReference type="AlphaFoldDB" id="A0AAD8XRX4"/>
<evidence type="ECO:0000259" key="2">
    <source>
        <dbReference type="PROSITE" id="PS50020"/>
    </source>
</evidence>
<proteinExistence type="predicted"/>